<dbReference type="InterPro" id="IPR003618">
    <property type="entry name" value="TFIIS_cen_dom"/>
</dbReference>
<dbReference type="PANTHER" id="PTHR11477">
    <property type="entry name" value="TRANSCRIPTION FACTOR S-II ZINC FINGER DOMAIN-CONTAINING PROTEIN"/>
    <property type="match status" value="1"/>
</dbReference>
<sequence length="294" mass="32676">LRLLRLNHTLENMESPFFLAALTMSDKNQIAARVSLIEQLMSQRNFEDLGHHLTVLETLHVTPEHLQETRVVRAVYRVLKNCPTGALKQKAKRLLSEWKALYKDTLCKPEGSPKRFPLGGSQEENRGLPPDPNQEEEVRGGSRYNCLFTSQDVAGSVETIMPEDSCSRVETKAVPLSAWDPQSTDLAESGQLDPIVPVRARCTELLYEALTASSPGQNRAHQSGQSKEPRNSHLQQNLLSGTMSPREFAKMTAMEMASQELKQLRASYEICLTGTLPAPSGGGHADEENKMRAL</sequence>
<name>A0A8B9X195_BOSMU</name>
<reference evidence="4" key="3">
    <citation type="submission" date="2025-09" db="UniProtKB">
        <authorList>
            <consortium name="Ensembl"/>
        </authorList>
    </citation>
    <scope>IDENTIFICATION</scope>
</reference>
<feature type="compositionally biased region" description="Basic and acidic residues" evidence="2">
    <location>
        <begin position="284"/>
        <end position="294"/>
    </location>
</feature>
<evidence type="ECO:0000256" key="1">
    <source>
        <dbReference type="PROSITE-ProRule" id="PRU00649"/>
    </source>
</evidence>
<dbReference type="Gene3D" id="1.20.930.10">
    <property type="entry name" value="Conserved domain common to transcription factors TFIIS, elongin A, CRSP70"/>
    <property type="match status" value="1"/>
</dbReference>
<dbReference type="Gene3D" id="1.10.472.30">
    <property type="entry name" value="Transcription elongation factor S-II, central domain"/>
    <property type="match status" value="1"/>
</dbReference>
<dbReference type="SUPFAM" id="SSF47676">
    <property type="entry name" value="Conserved domain common to transcription factors TFIIS, elongin A, CRSP70"/>
    <property type="match status" value="1"/>
</dbReference>
<organism evidence="4 5">
    <name type="scientific">Bos mutus grunniens</name>
    <name type="common">Wild yak</name>
    <name type="synonym">Bos grunniens</name>
    <dbReference type="NCBI Taxonomy" id="30521"/>
    <lineage>
        <taxon>Eukaryota</taxon>
        <taxon>Metazoa</taxon>
        <taxon>Chordata</taxon>
        <taxon>Craniata</taxon>
        <taxon>Vertebrata</taxon>
        <taxon>Euteleostomi</taxon>
        <taxon>Mammalia</taxon>
        <taxon>Eutheria</taxon>
        <taxon>Laurasiatheria</taxon>
        <taxon>Artiodactyla</taxon>
        <taxon>Ruminantia</taxon>
        <taxon>Pecora</taxon>
        <taxon>Bovidae</taxon>
        <taxon>Bovinae</taxon>
        <taxon>Bos</taxon>
    </lineage>
</organism>
<keyword evidence="1" id="KW-0539">Nucleus</keyword>
<protein>
    <recommendedName>
        <fullName evidence="3">TFIIS N-terminal domain-containing protein</fullName>
    </recommendedName>
</protein>
<dbReference type="Proteomes" id="UP000694520">
    <property type="component" value="Chromosome Y"/>
</dbReference>
<dbReference type="InterPro" id="IPR017923">
    <property type="entry name" value="TFIIS_N"/>
</dbReference>
<dbReference type="Ensembl" id="ENSBGRT00000015941.1">
    <property type="protein sequence ID" value="ENSBGRP00000013822.1"/>
    <property type="gene ID" value="ENSBGRG00000008725.1"/>
</dbReference>
<dbReference type="Pfam" id="PF08711">
    <property type="entry name" value="Med26"/>
    <property type="match status" value="1"/>
</dbReference>
<dbReference type="InterPro" id="IPR035441">
    <property type="entry name" value="TFIIS/LEDGF_dom_sf"/>
</dbReference>
<proteinExistence type="predicted"/>
<feature type="region of interest" description="Disordered" evidence="2">
    <location>
        <begin position="275"/>
        <end position="294"/>
    </location>
</feature>
<feature type="region of interest" description="Disordered" evidence="2">
    <location>
        <begin position="213"/>
        <end position="234"/>
    </location>
</feature>
<feature type="domain" description="TFIIS N-terminal" evidence="3">
    <location>
        <begin position="28"/>
        <end position="105"/>
    </location>
</feature>
<dbReference type="SUPFAM" id="SSF46942">
    <property type="entry name" value="Elongation factor TFIIS domain 2"/>
    <property type="match status" value="1"/>
</dbReference>
<dbReference type="GO" id="GO:0005634">
    <property type="term" value="C:nucleus"/>
    <property type="evidence" value="ECO:0007669"/>
    <property type="project" value="UniProtKB-SubCell"/>
</dbReference>
<dbReference type="AlphaFoldDB" id="A0A8B9X195"/>
<dbReference type="GO" id="GO:0006351">
    <property type="term" value="P:DNA-templated transcription"/>
    <property type="evidence" value="ECO:0007669"/>
    <property type="project" value="InterPro"/>
</dbReference>
<evidence type="ECO:0000313" key="5">
    <source>
        <dbReference type="Proteomes" id="UP000694520"/>
    </source>
</evidence>
<dbReference type="InterPro" id="IPR036575">
    <property type="entry name" value="TFIIS_cen_dom_sf"/>
</dbReference>
<reference evidence="4" key="2">
    <citation type="submission" date="2025-08" db="UniProtKB">
        <authorList>
            <consortium name="Ensembl"/>
        </authorList>
    </citation>
    <scope>IDENTIFICATION</scope>
</reference>
<accession>A0A8B9X195</accession>
<evidence type="ECO:0000259" key="3">
    <source>
        <dbReference type="PROSITE" id="PS51319"/>
    </source>
</evidence>
<feature type="region of interest" description="Disordered" evidence="2">
    <location>
        <begin position="112"/>
        <end position="139"/>
    </location>
</feature>
<dbReference type="PANTHER" id="PTHR11477:SF7">
    <property type="entry name" value="TRANSCRIPTION ELONGATION FACTOR A N-TERMINAL AND CENTRAL DOMAIN-CONTAINING PROTEIN"/>
    <property type="match status" value="1"/>
</dbReference>
<dbReference type="GeneTree" id="ENSGT00940000162067"/>
<reference evidence="4" key="1">
    <citation type="submission" date="2019-05" db="EMBL/GenBank/DDBJ databases">
        <authorList>
            <person name="Zhang S."/>
            <person name="Liu J."/>
        </authorList>
    </citation>
    <scope>NUCLEOTIDE SEQUENCE [LARGE SCALE GENOMIC DNA]</scope>
</reference>
<dbReference type="Pfam" id="PF07500">
    <property type="entry name" value="TFIIS_M"/>
    <property type="match status" value="1"/>
</dbReference>
<comment type="subcellular location">
    <subcellularLocation>
        <location evidence="1">Nucleus</location>
    </subcellularLocation>
</comment>
<keyword evidence="5" id="KW-1185">Reference proteome</keyword>
<evidence type="ECO:0000313" key="4">
    <source>
        <dbReference type="Ensembl" id="ENSBGRP00000013822.1"/>
    </source>
</evidence>
<dbReference type="PROSITE" id="PS51319">
    <property type="entry name" value="TFIIS_N"/>
    <property type="match status" value="1"/>
</dbReference>
<evidence type="ECO:0000256" key="2">
    <source>
        <dbReference type="SAM" id="MobiDB-lite"/>
    </source>
</evidence>